<sequence length="76" mass="9289">MFLRDRNRTVRVYLDFGTEAIKERLKYYNLLYDKDFKSLFKALCDKYPGIKFFNVEHYSIITEEIPIIKRIEHHAN</sequence>
<evidence type="ECO:0000313" key="1">
    <source>
        <dbReference type="EMBL" id="OIN96769.1"/>
    </source>
</evidence>
<protein>
    <submittedName>
        <fullName evidence="1">Uncharacterized protein</fullName>
    </submittedName>
</protein>
<organism evidence="1 2">
    <name type="scientific">Candidatus Desantisbacteria bacterium CG1_02_38_46</name>
    <dbReference type="NCBI Taxonomy" id="1817893"/>
    <lineage>
        <taxon>Bacteria</taxon>
        <taxon>Candidatus Desantisiibacteriota</taxon>
    </lineage>
</organism>
<name>A0A1J4SBE0_9BACT</name>
<accession>A0A1J4SBE0</accession>
<dbReference type="Proteomes" id="UP000182278">
    <property type="component" value="Unassembled WGS sequence"/>
</dbReference>
<proteinExistence type="predicted"/>
<dbReference type="STRING" id="1817893.AUJ66_05290"/>
<dbReference type="AlphaFoldDB" id="A0A1J4SBE0"/>
<reference evidence="1 2" key="1">
    <citation type="journal article" date="2016" name="Environ. Microbiol.">
        <title>Genomic resolution of a cold subsurface aquifer community provides metabolic insights for novel microbes adapted to high CO concentrations.</title>
        <authorList>
            <person name="Probst A.J."/>
            <person name="Castelle C.J."/>
            <person name="Singh A."/>
            <person name="Brown C.T."/>
            <person name="Anantharaman K."/>
            <person name="Sharon I."/>
            <person name="Hug L.A."/>
            <person name="Burstein D."/>
            <person name="Emerson J.B."/>
            <person name="Thomas B.C."/>
            <person name="Banfield J.F."/>
        </authorList>
    </citation>
    <scope>NUCLEOTIDE SEQUENCE [LARGE SCALE GENOMIC DNA]</scope>
    <source>
        <strain evidence="1">CG1_02_38_46</strain>
    </source>
</reference>
<dbReference type="EMBL" id="MNUO01000079">
    <property type="protein sequence ID" value="OIN96769.1"/>
    <property type="molecule type" value="Genomic_DNA"/>
</dbReference>
<evidence type="ECO:0000313" key="2">
    <source>
        <dbReference type="Proteomes" id="UP000182278"/>
    </source>
</evidence>
<comment type="caution">
    <text evidence="1">The sequence shown here is derived from an EMBL/GenBank/DDBJ whole genome shotgun (WGS) entry which is preliminary data.</text>
</comment>
<gene>
    <name evidence="1" type="ORF">AUJ66_05290</name>
</gene>